<organism evidence="2 3">
    <name type="scientific">Protopolystoma xenopodis</name>
    <dbReference type="NCBI Taxonomy" id="117903"/>
    <lineage>
        <taxon>Eukaryota</taxon>
        <taxon>Metazoa</taxon>
        <taxon>Spiralia</taxon>
        <taxon>Lophotrochozoa</taxon>
        <taxon>Platyhelminthes</taxon>
        <taxon>Monogenea</taxon>
        <taxon>Polyopisthocotylea</taxon>
        <taxon>Polystomatidea</taxon>
        <taxon>Polystomatidae</taxon>
        <taxon>Protopolystoma</taxon>
    </lineage>
</organism>
<reference evidence="2" key="1">
    <citation type="submission" date="2018-11" db="EMBL/GenBank/DDBJ databases">
        <authorList>
            <consortium name="Pathogen Informatics"/>
        </authorList>
    </citation>
    <scope>NUCLEOTIDE SEQUENCE</scope>
</reference>
<dbReference type="AlphaFoldDB" id="A0A3S5ACV9"/>
<evidence type="ECO:0000313" key="3">
    <source>
        <dbReference type="Proteomes" id="UP000784294"/>
    </source>
</evidence>
<comment type="caution">
    <text evidence="2">The sequence shown here is derived from an EMBL/GenBank/DDBJ whole genome shotgun (WGS) entry which is preliminary data.</text>
</comment>
<proteinExistence type="predicted"/>
<dbReference type="EMBL" id="CAAALY010077140">
    <property type="protein sequence ID" value="VEL25949.1"/>
    <property type="molecule type" value="Genomic_DNA"/>
</dbReference>
<sequence length="69" mass="7494">MYPVDKLLEIPEFKMASDLINKVAENLTVLLGFSESLRRANLPSDPSEHSSLLLSPPSDSISAPSLPIT</sequence>
<keyword evidence="3" id="KW-1185">Reference proteome</keyword>
<name>A0A3S5ACV9_9PLAT</name>
<feature type="compositionally biased region" description="Low complexity" evidence="1">
    <location>
        <begin position="42"/>
        <end position="69"/>
    </location>
</feature>
<protein>
    <submittedName>
        <fullName evidence="2">Uncharacterized protein</fullName>
    </submittedName>
</protein>
<feature type="region of interest" description="Disordered" evidence="1">
    <location>
        <begin position="41"/>
        <end position="69"/>
    </location>
</feature>
<evidence type="ECO:0000313" key="2">
    <source>
        <dbReference type="EMBL" id="VEL25949.1"/>
    </source>
</evidence>
<gene>
    <name evidence="2" type="ORF">PXEA_LOCUS19389</name>
</gene>
<accession>A0A3S5ACV9</accession>
<dbReference type="Proteomes" id="UP000784294">
    <property type="component" value="Unassembled WGS sequence"/>
</dbReference>
<evidence type="ECO:0000256" key="1">
    <source>
        <dbReference type="SAM" id="MobiDB-lite"/>
    </source>
</evidence>